<dbReference type="EMBL" id="QLTW01000007">
    <property type="protein sequence ID" value="MBT9144412.1"/>
    <property type="molecule type" value="Genomic_DNA"/>
</dbReference>
<dbReference type="SUPFAM" id="SSF63380">
    <property type="entry name" value="Riboflavin synthase domain-like"/>
    <property type="match status" value="1"/>
</dbReference>
<evidence type="ECO:0000256" key="1">
    <source>
        <dbReference type="PIRSR" id="PIRSR006816-2"/>
    </source>
</evidence>
<dbReference type="InterPro" id="IPR050353">
    <property type="entry name" value="PyrK_electron_transfer"/>
</dbReference>
<dbReference type="CDD" id="cd06221">
    <property type="entry name" value="sulfite_reductase_like"/>
    <property type="match status" value="1"/>
</dbReference>
<dbReference type="PANTHER" id="PTHR43513">
    <property type="entry name" value="DIHYDROOROTATE DEHYDROGENASE B (NAD(+)), ELECTRON TRANSFER SUBUNIT"/>
    <property type="match status" value="1"/>
</dbReference>
<dbReference type="Pfam" id="PF10418">
    <property type="entry name" value="DHODB_Fe-S_bind"/>
    <property type="match status" value="1"/>
</dbReference>
<gene>
    <name evidence="3" type="primary">asrB</name>
    <name evidence="3" type="ORF">DDT42_00253</name>
</gene>
<dbReference type="InterPro" id="IPR001433">
    <property type="entry name" value="OxRdtase_FAD/NAD-bd"/>
</dbReference>
<dbReference type="InterPro" id="IPR017927">
    <property type="entry name" value="FAD-bd_FR_type"/>
</dbReference>
<dbReference type="PRINTS" id="PR00410">
    <property type="entry name" value="PHEHYDRXLASE"/>
</dbReference>
<dbReference type="GO" id="GO:0051537">
    <property type="term" value="F:2 iron, 2 sulfur cluster binding"/>
    <property type="evidence" value="ECO:0007669"/>
    <property type="project" value="UniProtKB-KW"/>
</dbReference>
<keyword evidence="1" id="KW-0001">2Fe-2S</keyword>
<protein>
    <submittedName>
        <fullName evidence="3">Anaerobic sulfite reductase subunit B</fullName>
    </submittedName>
</protein>
<proteinExistence type="predicted"/>
<dbReference type="Gene3D" id="2.40.30.10">
    <property type="entry name" value="Translation factors"/>
    <property type="match status" value="1"/>
</dbReference>
<feature type="binding site" evidence="1">
    <location>
        <position position="252"/>
    </location>
    <ligand>
        <name>[2Fe-2S] cluster</name>
        <dbReference type="ChEBI" id="CHEBI:190135"/>
    </ligand>
</feature>
<dbReference type="PROSITE" id="PS51384">
    <property type="entry name" value="FAD_FR"/>
    <property type="match status" value="1"/>
</dbReference>
<dbReference type="AlphaFoldDB" id="A0A9E2BGD0"/>
<comment type="caution">
    <text evidence="3">The sequence shown here is derived from an EMBL/GenBank/DDBJ whole genome shotgun (WGS) entry which is preliminary data.</text>
</comment>
<keyword evidence="1" id="KW-0479">Metal-binding</keyword>
<dbReference type="InterPro" id="IPR017938">
    <property type="entry name" value="Riboflavin_synthase-like_b-brl"/>
</dbReference>
<dbReference type="PANTHER" id="PTHR43513:SF1">
    <property type="entry name" value="ANAEROBIC SULFITE REDUCTASE SUBUNIT B"/>
    <property type="match status" value="1"/>
</dbReference>
<evidence type="ECO:0000313" key="3">
    <source>
        <dbReference type="EMBL" id="MBT9144412.1"/>
    </source>
</evidence>
<feature type="binding site" evidence="1">
    <location>
        <position position="260"/>
    </location>
    <ligand>
        <name>[2Fe-2S] cluster</name>
        <dbReference type="ChEBI" id="CHEBI:190135"/>
    </ligand>
</feature>
<sequence>MNNLNQIQNPYLPRIASIEKITQETGDIKTFRLVFLEGDFHHLPGQFVELSVFGRGEAPISISSFIPGENSLELSVKKMGKVTSYLHSMCEGDKVGLRGPYGNTFPVERIKGQNLLFIGGGIGLAPLRSLIHYSFLKRDDFGKISIIYGARTPADLVFKEELFNIWSNIKNTEVHITVDVATNSWQGKVGVVPKILKELNPSPDNTVAFTCGPPIMIKYSLEALNDLNFPEEDTVTTLEMKMKCGIGKCGRCNIGNKYICLDGPVFTLKELKNLPKEY</sequence>
<dbReference type="GO" id="GO:0006221">
    <property type="term" value="P:pyrimidine nucleotide biosynthetic process"/>
    <property type="evidence" value="ECO:0007669"/>
    <property type="project" value="InterPro"/>
</dbReference>
<accession>A0A9E2BGD0</accession>
<dbReference type="InterPro" id="IPR001709">
    <property type="entry name" value="Flavoprot_Pyr_Nucl_cyt_Rdtase"/>
</dbReference>
<evidence type="ECO:0000313" key="4">
    <source>
        <dbReference type="Proteomes" id="UP000811545"/>
    </source>
</evidence>
<dbReference type="Pfam" id="PF00970">
    <property type="entry name" value="FAD_binding_6"/>
    <property type="match status" value="1"/>
</dbReference>
<keyword evidence="1" id="KW-0411">Iron-sulfur</keyword>
<feature type="domain" description="FAD-binding FR-type" evidence="2">
    <location>
        <begin position="8"/>
        <end position="107"/>
    </location>
</feature>
<dbReference type="GO" id="GO:0050660">
    <property type="term" value="F:flavin adenine dinucleotide binding"/>
    <property type="evidence" value="ECO:0007669"/>
    <property type="project" value="InterPro"/>
</dbReference>
<dbReference type="GO" id="GO:0046872">
    <property type="term" value="F:metal ion binding"/>
    <property type="evidence" value="ECO:0007669"/>
    <property type="project" value="UniProtKB-KW"/>
</dbReference>
<dbReference type="PRINTS" id="PR00371">
    <property type="entry name" value="FPNCR"/>
</dbReference>
<dbReference type="Proteomes" id="UP000811545">
    <property type="component" value="Unassembled WGS sequence"/>
</dbReference>
<dbReference type="PIRSF" id="PIRSF006816">
    <property type="entry name" value="Cyc3_hyd_g"/>
    <property type="match status" value="1"/>
</dbReference>
<dbReference type="Pfam" id="PF00175">
    <property type="entry name" value="NAD_binding_1"/>
    <property type="match status" value="1"/>
</dbReference>
<evidence type="ECO:0000259" key="2">
    <source>
        <dbReference type="PROSITE" id="PS51384"/>
    </source>
</evidence>
<dbReference type="InterPro" id="IPR019480">
    <property type="entry name" value="Dihydroorotate_DH_Fe-S-bd"/>
</dbReference>
<dbReference type="GO" id="GO:0016491">
    <property type="term" value="F:oxidoreductase activity"/>
    <property type="evidence" value="ECO:0007669"/>
    <property type="project" value="InterPro"/>
</dbReference>
<dbReference type="InterPro" id="IPR012165">
    <property type="entry name" value="Cyt_c3_hydrogenase_gsu"/>
</dbReference>
<dbReference type="Gene3D" id="3.40.50.80">
    <property type="entry name" value="Nucleotide-binding domain of ferredoxin-NADP reductase (FNR) module"/>
    <property type="match status" value="1"/>
</dbReference>
<comment type="cofactor">
    <cofactor evidence="1">
        <name>[2Fe-2S] cluster</name>
        <dbReference type="ChEBI" id="CHEBI:190135"/>
    </cofactor>
    <text evidence="1">Binds 1 [2Fe-2S] cluster per subunit.</text>
</comment>
<name>A0A9E2BGD0_PSYF1</name>
<keyword evidence="1" id="KW-0408">Iron</keyword>
<organism evidence="3 4">
    <name type="scientific">Psychracetigena formicireducens</name>
    <dbReference type="NCBI Taxonomy" id="2986056"/>
    <lineage>
        <taxon>Bacteria</taxon>
        <taxon>Bacillati</taxon>
        <taxon>Candidatus Lithacetigenota</taxon>
        <taxon>Candidatus Psychracetigena</taxon>
    </lineage>
</organism>
<dbReference type="SUPFAM" id="SSF52343">
    <property type="entry name" value="Ferredoxin reductase-like, C-terminal NADP-linked domain"/>
    <property type="match status" value="1"/>
</dbReference>
<dbReference type="InterPro" id="IPR008333">
    <property type="entry name" value="Cbr1-like_FAD-bd_dom"/>
</dbReference>
<feature type="binding site" evidence="1">
    <location>
        <position position="249"/>
    </location>
    <ligand>
        <name>[2Fe-2S] cluster</name>
        <dbReference type="ChEBI" id="CHEBI:190135"/>
    </ligand>
</feature>
<dbReference type="InterPro" id="IPR039261">
    <property type="entry name" value="FNR_nucleotide-bd"/>
</dbReference>
<reference evidence="3 4" key="1">
    <citation type="journal article" date="2021" name="bioRxiv">
        <title>Unique metabolic strategies in Hadean analogues reveal hints for primordial physiology.</title>
        <authorList>
            <person name="Nobu M.K."/>
            <person name="Nakai R."/>
            <person name="Tamazawa S."/>
            <person name="Mori H."/>
            <person name="Toyoda A."/>
            <person name="Ijiri A."/>
            <person name="Suzuki S."/>
            <person name="Kurokawa K."/>
            <person name="Kamagata Y."/>
            <person name="Tamaki H."/>
        </authorList>
    </citation>
    <scope>NUCLEOTIDE SEQUENCE [LARGE SCALE GENOMIC DNA]</scope>
    <source>
        <strain evidence="3">BS525</strain>
    </source>
</reference>
<feature type="binding site" evidence="1">
    <location>
        <position position="244"/>
    </location>
    <ligand>
        <name>[2Fe-2S] cluster</name>
        <dbReference type="ChEBI" id="CHEBI:190135"/>
    </ligand>
</feature>